<protein>
    <submittedName>
        <fullName evidence="1">Uncharacterized protein</fullName>
    </submittedName>
</protein>
<name>A0A6A6S6H7_9PLEO</name>
<reference evidence="1" key="1">
    <citation type="journal article" date="2020" name="Stud. Mycol.">
        <title>101 Dothideomycetes genomes: a test case for predicting lifestyles and emergence of pathogens.</title>
        <authorList>
            <person name="Haridas S."/>
            <person name="Albert R."/>
            <person name="Binder M."/>
            <person name="Bloem J."/>
            <person name="Labutti K."/>
            <person name="Salamov A."/>
            <person name="Andreopoulos B."/>
            <person name="Baker S."/>
            <person name="Barry K."/>
            <person name="Bills G."/>
            <person name="Bluhm B."/>
            <person name="Cannon C."/>
            <person name="Castanera R."/>
            <person name="Culley D."/>
            <person name="Daum C."/>
            <person name="Ezra D."/>
            <person name="Gonzalez J."/>
            <person name="Henrissat B."/>
            <person name="Kuo A."/>
            <person name="Liang C."/>
            <person name="Lipzen A."/>
            <person name="Lutzoni F."/>
            <person name="Magnuson J."/>
            <person name="Mondo S."/>
            <person name="Nolan M."/>
            <person name="Ohm R."/>
            <person name="Pangilinan J."/>
            <person name="Park H.-J."/>
            <person name="Ramirez L."/>
            <person name="Alfaro M."/>
            <person name="Sun H."/>
            <person name="Tritt A."/>
            <person name="Yoshinaga Y."/>
            <person name="Zwiers L.-H."/>
            <person name="Turgeon B."/>
            <person name="Goodwin S."/>
            <person name="Spatafora J."/>
            <person name="Crous P."/>
            <person name="Grigoriev I."/>
        </authorList>
    </citation>
    <scope>NUCLEOTIDE SEQUENCE</scope>
    <source>
        <strain evidence="1">CBS 473.64</strain>
    </source>
</reference>
<organism evidence="1 2">
    <name type="scientific">Massarina eburnea CBS 473.64</name>
    <dbReference type="NCBI Taxonomy" id="1395130"/>
    <lineage>
        <taxon>Eukaryota</taxon>
        <taxon>Fungi</taxon>
        <taxon>Dikarya</taxon>
        <taxon>Ascomycota</taxon>
        <taxon>Pezizomycotina</taxon>
        <taxon>Dothideomycetes</taxon>
        <taxon>Pleosporomycetidae</taxon>
        <taxon>Pleosporales</taxon>
        <taxon>Massarineae</taxon>
        <taxon>Massarinaceae</taxon>
        <taxon>Massarina</taxon>
    </lineage>
</organism>
<proteinExistence type="predicted"/>
<keyword evidence="2" id="KW-1185">Reference proteome</keyword>
<sequence length="204" mass="23214">MSRQVLAVPKILKQPNGDAKEIKEFRSKVAADQRHIKTLWQQRWKEVETKETDRRNELTSVLVQALQPSTEQQTLHDTSTMYRNTKIGNNPIFEVTGKINTKCQSMISDYKSFEAMITQMAGEQNDSVTDTWLKDVQEAEEKLAMGQEVALRKVKKVLMGKGNGHGGDEEGEYAGLNYELYKGLSYAERGVKRMVKGLPKDEMD</sequence>
<gene>
    <name evidence="1" type="ORF">P280DRAFT_497531</name>
</gene>
<dbReference type="Proteomes" id="UP000799753">
    <property type="component" value="Unassembled WGS sequence"/>
</dbReference>
<evidence type="ECO:0000313" key="1">
    <source>
        <dbReference type="EMBL" id="KAF2642792.1"/>
    </source>
</evidence>
<accession>A0A6A6S6H7</accession>
<dbReference type="OrthoDB" id="3934814at2759"/>
<dbReference type="EMBL" id="MU006781">
    <property type="protein sequence ID" value="KAF2642792.1"/>
    <property type="molecule type" value="Genomic_DNA"/>
</dbReference>
<dbReference type="AlphaFoldDB" id="A0A6A6S6H7"/>
<evidence type="ECO:0000313" key="2">
    <source>
        <dbReference type="Proteomes" id="UP000799753"/>
    </source>
</evidence>